<keyword evidence="2" id="KW-1185">Reference proteome</keyword>
<dbReference type="Proteomes" id="UP000789920">
    <property type="component" value="Unassembled WGS sequence"/>
</dbReference>
<evidence type="ECO:0000313" key="2">
    <source>
        <dbReference type="Proteomes" id="UP000789920"/>
    </source>
</evidence>
<protein>
    <submittedName>
        <fullName evidence="1">30592_t:CDS:1</fullName>
    </submittedName>
</protein>
<evidence type="ECO:0000313" key="1">
    <source>
        <dbReference type="EMBL" id="CAG8817007.1"/>
    </source>
</evidence>
<reference evidence="1" key="1">
    <citation type="submission" date="2021-06" db="EMBL/GenBank/DDBJ databases">
        <authorList>
            <person name="Kallberg Y."/>
            <person name="Tangrot J."/>
            <person name="Rosling A."/>
        </authorList>
    </citation>
    <scope>NUCLEOTIDE SEQUENCE</scope>
    <source>
        <strain evidence="1">MA461A</strain>
    </source>
</reference>
<accession>A0ACA9RZW8</accession>
<sequence>MTLENKPIEIDLLIIADNPGVREELQAFEEKSLFQNPILGPAITSERKNVVLVKFREGDKAIKNTIRQLQGINITEAIFAEKNFARHYQGQEVWLVEKAK</sequence>
<dbReference type="EMBL" id="CAJVQC010079276">
    <property type="protein sequence ID" value="CAG8817007.1"/>
    <property type="molecule type" value="Genomic_DNA"/>
</dbReference>
<name>A0ACA9RZW8_9GLOM</name>
<gene>
    <name evidence="1" type="ORF">RPERSI_LOCUS24582</name>
</gene>
<proteinExistence type="predicted"/>
<organism evidence="1 2">
    <name type="scientific">Racocetra persica</name>
    <dbReference type="NCBI Taxonomy" id="160502"/>
    <lineage>
        <taxon>Eukaryota</taxon>
        <taxon>Fungi</taxon>
        <taxon>Fungi incertae sedis</taxon>
        <taxon>Mucoromycota</taxon>
        <taxon>Glomeromycotina</taxon>
        <taxon>Glomeromycetes</taxon>
        <taxon>Diversisporales</taxon>
        <taxon>Gigasporaceae</taxon>
        <taxon>Racocetra</taxon>
    </lineage>
</organism>
<comment type="caution">
    <text evidence="1">The sequence shown here is derived from an EMBL/GenBank/DDBJ whole genome shotgun (WGS) entry which is preliminary data.</text>
</comment>
<feature type="non-terminal residue" evidence="1">
    <location>
        <position position="100"/>
    </location>
</feature>